<evidence type="ECO:0000259" key="6">
    <source>
        <dbReference type="PROSITE" id="PS51918"/>
    </source>
</evidence>
<dbReference type="SFLD" id="SFLDS00029">
    <property type="entry name" value="Radical_SAM"/>
    <property type="match status" value="1"/>
</dbReference>
<accession>A0ABR6VFI5</accession>
<dbReference type="SUPFAM" id="SSF102114">
    <property type="entry name" value="Radical SAM enzymes"/>
    <property type="match status" value="1"/>
</dbReference>
<proteinExistence type="predicted"/>
<dbReference type="InterPro" id="IPR058240">
    <property type="entry name" value="rSAM_sf"/>
</dbReference>
<dbReference type="RefSeq" id="WP_186502109.1">
    <property type="nucleotide sequence ID" value="NZ_JACOGK010000004.1"/>
</dbReference>
<evidence type="ECO:0000256" key="5">
    <source>
        <dbReference type="ARBA" id="ARBA00023014"/>
    </source>
</evidence>
<dbReference type="InterPro" id="IPR007197">
    <property type="entry name" value="rSAM"/>
</dbReference>
<evidence type="ECO:0000313" key="8">
    <source>
        <dbReference type="Proteomes" id="UP000606870"/>
    </source>
</evidence>
<reference evidence="7 8" key="1">
    <citation type="submission" date="2020-08" db="EMBL/GenBank/DDBJ databases">
        <authorList>
            <person name="Liu C."/>
            <person name="Sun Q."/>
        </authorList>
    </citation>
    <scope>NUCLEOTIDE SEQUENCE [LARGE SCALE GENOMIC DNA]</scope>
    <source>
        <strain evidence="7 8">NSJ-59</strain>
    </source>
</reference>
<dbReference type="Pfam" id="PF04055">
    <property type="entry name" value="Radical_SAM"/>
    <property type="match status" value="1"/>
</dbReference>
<dbReference type="PROSITE" id="PS51918">
    <property type="entry name" value="RADICAL_SAM"/>
    <property type="match status" value="1"/>
</dbReference>
<keyword evidence="2" id="KW-0949">S-adenosyl-L-methionine</keyword>
<dbReference type="InterPro" id="IPR023404">
    <property type="entry name" value="rSAM_horseshoe"/>
</dbReference>
<dbReference type="SFLD" id="SFLDG01095">
    <property type="entry name" value="Uncharacterised_Radical_SAM_Su"/>
    <property type="match status" value="1"/>
</dbReference>
<name>A0ABR6VFI5_9FIRM</name>
<protein>
    <submittedName>
        <fullName evidence="7">Radical SAM protein</fullName>
    </submittedName>
</protein>
<evidence type="ECO:0000256" key="3">
    <source>
        <dbReference type="ARBA" id="ARBA00022723"/>
    </source>
</evidence>
<dbReference type="PANTHER" id="PTHR43409">
    <property type="entry name" value="ANAEROBIC MAGNESIUM-PROTOPORPHYRIN IX MONOMETHYL ESTER CYCLASE-RELATED"/>
    <property type="match status" value="1"/>
</dbReference>
<comment type="caution">
    <text evidence="7">The sequence shown here is derived from an EMBL/GenBank/DDBJ whole genome shotgun (WGS) entry which is preliminary data.</text>
</comment>
<keyword evidence="5" id="KW-0411">Iron-sulfur</keyword>
<dbReference type="Gene3D" id="3.80.30.20">
    <property type="entry name" value="tm_1862 like domain"/>
    <property type="match status" value="1"/>
</dbReference>
<dbReference type="InterPro" id="IPR006638">
    <property type="entry name" value="Elp3/MiaA/NifB-like_rSAM"/>
</dbReference>
<keyword evidence="8" id="KW-1185">Reference proteome</keyword>
<dbReference type="EMBL" id="JACOGK010000004">
    <property type="protein sequence ID" value="MBC3536043.1"/>
    <property type="molecule type" value="Genomic_DNA"/>
</dbReference>
<dbReference type="CDD" id="cd01335">
    <property type="entry name" value="Radical_SAM"/>
    <property type="match status" value="1"/>
</dbReference>
<keyword evidence="3" id="KW-0479">Metal-binding</keyword>
<evidence type="ECO:0000256" key="4">
    <source>
        <dbReference type="ARBA" id="ARBA00023004"/>
    </source>
</evidence>
<dbReference type="InterPro" id="IPR051198">
    <property type="entry name" value="BchE-like"/>
</dbReference>
<evidence type="ECO:0000313" key="7">
    <source>
        <dbReference type="EMBL" id="MBC3536043.1"/>
    </source>
</evidence>
<feature type="domain" description="Radical SAM core" evidence="6">
    <location>
        <begin position="11"/>
        <end position="240"/>
    </location>
</feature>
<evidence type="ECO:0000256" key="1">
    <source>
        <dbReference type="ARBA" id="ARBA00001966"/>
    </source>
</evidence>
<keyword evidence="4" id="KW-0408">Iron</keyword>
<dbReference type="Proteomes" id="UP000606870">
    <property type="component" value="Unassembled WGS sequence"/>
</dbReference>
<comment type="cofactor">
    <cofactor evidence="1">
        <name>[4Fe-4S] cluster</name>
        <dbReference type="ChEBI" id="CHEBI:49883"/>
    </cofactor>
</comment>
<organism evidence="7 8">
    <name type="scientific">Megasphaera hominis</name>
    <dbReference type="NCBI Taxonomy" id="159836"/>
    <lineage>
        <taxon>Bacteria</taxon>
        <taxon>Bacillati</taxon>
        <taxon>Bacillota</taxon>
        <taxon>Negativicutes</taxon>
        <taxon>Veillonellales</taxon>
        <taxon>Veillonellaceae</taxon>
        <taxon>Megasphaera</taxon>
    </lineage>
</organism>
<dbReference type="SFLD" id="SFLDG01082">
    <property type="entry name" value="B12-binding_domain_containing"/>
    <property type="match status" value="1"/>
</dbReference>
<sequence>MHFHDPIVRPQTDVDSLFIEVTAGCSHNTCTFCNFYEDTPFWIAPLEQIEADLQEAKRYQPYVKNIWASGGDPFVLSADKQIAVWDLMRRYYPDARITTYATINDIKHKTVDDIKRIKEHGLDEVMIGIESGDDDVLKAVNKGYTAADILTECHKLDAAGMTYRMIYLGGLAGKGKLIESAKKSAAIFNQIHPYYMMYTNVAILPGTKLYEQTKAGEFVEATERERIEEVRELVADLTIPITINTMTSTSSVTFVTTLPEERDVTLQRLDAILAEFSEQDERVLQARRHSMRYV</sequence>
<dbReference type="SMART" id="SM00729">
    <property type="entry name" value="Elp3"/>
    <property type="match status" value="1"/>
</dbReference>
<gene>
    <name evidence="7" type="ORF">H8J70_02060</name>
</gene>
<dbReference type="PANTHER" id="PTHR43409:SF4">
    <property type="entry name" value="RADICAL SAM SUPERFAMILY PROTEIN"/>
    <property type="match status" value="1"/>
</dbReference>
<evidence type="ECO:0000256" key="2">
    <source>
        <dbReference type="ARBA" id="ARBA00022691"/>
    </source>
</evidence>